<proteinExistence type="predicted"/>
<protein>
    <submittedName>
        <fullName evidence="3">Type II secretion system protein J</fullName>
    </submittedName>
</protein>
<keyword evidence="2" id="KW-0472">Membrane</keyword>
<evidence type="ECO:0000256" key="2">
    <source>
        <dbReference type="SAM" id="Phobius"/>
    </source>
</evidence>
<keyword evidence="2" id="KW-1133">Transmembrane helix</keyword>
<feature type="transmembrane region" description="Helical" evidence="2">
    <location>
        <begin position="12"/>
        <end position="33"/>
    </location>
</feature>
<keyword evidence="4" id="KW-1185">Reference proteome</keyword>
<dbReference type="Proteomes" id="UP001597297">
    <property type="component" value="Unassembled WGS sequence"/>
</dbReference>
<accession>A0ABW5E002</accession>
<evidence type="ECO:0000313" key="4">
    <source>
        <dbReference type="Proteomes" id="UP001597297"/>
    </source>
</evidence>
<comment type="caution">
    <text evidence="3">The sequence shown here is derived from an EMBL/GenBank/DDBJ whole genome shotgun (WGS) entry which is preliminary data.</text>
</comment>
<dbReference type="RefSeq" id="WP_377095104.1">
    <property type="nucleotide sequence ID" value="NZ_JBHSJM010000001.1"/>
</dbReference>
<gene>
    <name evidence="3" type="ORF">ACFSQZ_02580</name>
</gene>
<dbReference type="InterPro" id="IPR012902">
    <property type="entry name" value="N_methyl_site"/>
</dbReference>
<reference evidence="4" key="1">
    <citation type="journal article" date="2019" name="Int. J. Syst. Evol. Microbiol.">
        <title>The Global Catalogue of Microorganisms (GCM) 10K type strain sequencing project: providing services to taxonomists for standard genome sequencing and annotation.</title>
        <authorList>
            <consortium name="The Broad Institute Genomics Platform"/>
            <consortium name="The Broad Institute Genome Sequencing Center for Infectious Disease"/>
            <person name="Wu L."/>
            <person name="Ma J."/>
        </authorList>
    </citation>
    <scope>NUCLEOTIDE SEQUENCE [LARGE SCALE GENOMIC DNA]</scope>
    <source>
        <strain evidence="4">JCM 16545</strain>
    </source>
</reference>
<evidence type="ECO:0000313" key="3">
    <source>
        <dbReference type="EMBL" id="MFD2275344.1"/>
    </source>
</evidence>
<keyword evidence="2" id="KW-0812">Transmembrane</keyword>
<name>A0ABW5E002_9BACT</name>
<dbReference type="Pfam" id="PF07963">
    <property type="entry name" value="N_methyl"/>
    <property type="match status" value="1"/>
</dbReference>
<evidence type="ECO:0000256" key="1">
    <source>
        <dbReference type="SAM" id="MobiDB-lite"/>
    </source>
</evidence>
<feature type="region of interest" description="Disordered" evidence="1">
    <location>
        <begin position="165"/>
        <end position="184"/>
    </location>
</feature>
<dbReference type="EMBL" id="JBHUJC010000003">
    <property type="protein sequence ID" value="MFD2275344.1"/>
    <property type="molecule type" value="Genomic_DNA"/>
</dbReference>
<dbReference type="NCBIfam" id="TIGR02532">
    <property type="entry name" value="IV_pilin_GFxxxE"/>
    <property type="match status" value="1"/>
</dbReference>
<organism evidence="3 4">
    <name type="scientific">Rubritalea spongiae</name>
    <dbReference type="NCBI Taxonomy" id="430797"/>
    <lineage>
        <taxon>Bacteria</taxon>
        <taxon>Pseudomonadati</taxon>
        <taxon>Verrucomicrobiota</taxon>
        <taxon>Verrucomicrobiia</taxon>
        <taxon>Verrucomicrobiales</taxon>
        <taxon>Rubritaleaceae</taxon>
        <taxon>Rubritalea</taxon>
    </lineage>
</organism>
<dbReference type="PROSITE" id="PS00409">
    <property type="entry name" value="PROKAR_NTER_METHYL"/>
    <property type="match status" value="1"/>
</dbReference>
<sequence length="312" mass="34664">MKISLRTRKGFTLLELLTAVAITTVIIAALIGMTRMSMDAWKESSDRARASRLAKESLEVMAKDFEGMVLRTGNDYQWLYTKMDANVELGPSSAEIENPLDMAFFTAATDRYDGDLGPNSTKDEGGDISTVFYRLIYKDQFDGDFKVYSLYRHLVNPDETFENHLALKDGDDDDDAEGLENSAPTESVVTNAENFLAENVYNITVTYVFEVLNTTTSQLETVRVPVMSDQGGFNEISITGSEVTVSPNEIKDSNGNTVTNVSRLVSVELGVLVLSDSAMNTLKHQSFTSDKFNEFVKSNSHYFTKSVILPRP</sequence>